<feature type="non-terminal residue" evidence="1">
    <location>
        <position position="97"/>
    </location>
</feature>
<protein>
    <submittedName>
        <fullName evidence="1">Uncharacterized protein</fullName>
    </submittedName>
</protein>
<sequence length="97" mass="11405">MNEEKTMKMVFLLVFLTFLVSSVWAEEKKLPTKLPTIVVRGEDRSYLEIIRTKRPAHMTLKGEKKAFLPYLKSRLMERAPLFPSYPFLEEGPLRKFA</sequence>
<evidence type="ECO:0000313" key="2">
    <source>
        <dbReference type="Proteomes" id="UP000279422"/>
    </source>
</evidence>
<proteinExistence type="predicted"/>
<name>A0A497E738_UNCAE</name>
<evidence type="ECO:0000313" key="1">
    <source>
        <dbReference type="EMBL" id="RLE09729.1"/>
    </source>
</evidence>
<accession>A0A497E738</accession>
<organism evidence="1 2">
    <name type="scientific">Aerophobetes bacterium</name>
    <dbReference type="NCBI Taxonomy" id="2030807"/>
    <lineage>
        <taxon>Bacteria</taxon>
        <taxon>Candidatus Aerophobota</taxon>
    </lineage>
</organism>
<gene>
    <name evidence="1" type="ORF">DRJ00_03485</name>
</gene>
<dbReference type="EMBL" id="QMPZ01000032">
    <property type="protein sequence ID" value="RLE09729.1"/>
    <property type="molecule type" value="Genomic_DNA"/>
</dbReference>
<comment type="caution">
    <text evidence="1">The sequence shown here is derived from an EMBL/GenBank/DDBJ whole genome shotgun (WGS) entry which is preliminary data.</text>
</comment>
<dbReference type="Proteomes" id="UP000279422">
    <property type="component" value="Unassembled WGS sequence"/>
</dbReference>
<dbReference type="AlphaFoldDB" id="A0A497E738"/>
<reference evidence="1 2" key="1">
    <citation type="submission" date="2018-06" db="EMBL/GenBank/DDBJ databases">
        <title>Extensive metabolic versatility and redundancy in microbially diverse, dynamic hydrothermal sediments.</title>
        <authorList>
            <person name="Dombrowski N."/>
            <person name="Teske A."/>
            <person name="Baker B.J."/>
        </authorList>
    </citation>
    <scope>NUCLEOTIDE SEQUENCE [LARGE SCALE GENOMIC DNA]</scope>
    <source>
        <strain evidence="1">B47_G16</strain>
    </source>
</reference>